<dbReference type="InterPro" id="IPR031447">
    <property type="entry name" value="MNR"/>
</dbReference>
<dbReference type="EMBL" id="KL871097">
    <property type="protein sequence ID" value="KGL90397.1"/>
    <property type="molecule type" value="Genomic_DNA"/>
</dbReference>
<dbReference type="STRING" id="50402.A0A0A0A8W2"/>
<evidence type="ECO:0000313" key="2">
    <source>
        <dbReference type="EMBL" id="KGL90397.1"/>
    </source>
</evidence>
<name>A0A0A0A8W2_CHAVO</name>
<accession>A0A0A0A8W2</accession>
<evidence type="ECO:0000256" key="1">
    <source>
        <dbReference type="SAM" id="MobiDB-lite"/>
    </source>
</evidence>
<dbReference type="AlphaFoldDB" id="A0A0A0A8W2"/>
<evidence type="ECO:0000313" key="3">
    <source>
        <dbReference type="Proteomes" id="UP000053858"/>
    </source>
</evidence>
<protein>
    <submittedName>
        <fullName evidence="2">Uncharacterized protein KIAA0753</fullName>
    </submittedName>
</protein>
<feature type="compositionally biased region" description="Polar residues" evidence="1">
    <location>
        <begin position="357"/>
        <end position="380"/>
    </location>
</feature>
<feature type="non-terminal residue" evidence="2">
    <location>
        <position position="1"/>
    </location>
</feature>
<reference evidence="3" key="1">
    <citation type="journal article" date="2014" name="Science">
        <title>Comparative genomics reveals insights into avian genome evolution and adaptation.</title>
        <authorList>
            <consortium name="Avian Genome Consortium"/>
            <person name="Zhang G."/>
            <person name="Li C."/>
            <person name="Li Q."/>
            <person name="Li B."/>
            <person name="Larkin D.M."/>
            <person name="Lee C."/>
            <person name="Storz J.F."/>
            <person name="Antunes A."/>
            <person name="Greenwold M.J."/>
            <person name="Meredith R.W."/>
            <person name="Odeen A."/>
            <person name="Cui J."/>
            <person name="Zhou Q."/>
            <person name="Xu L."/>
            <person name="Pan H."/>
            <person name="Wang Z."/>
            <person name="Jin L."/>
            <person name="Zhang P."/>
            <person name="Hu H."/>
            <person name="Yang W."/>
            <person name="Hu J."/>
            <person name="Xiao J."/>
            <person name="Yang Z."/>
            <person name="Liu Y."/>
            <person name="Xie Q."/>
            <person name="Yu H."/>
            <person name="Lian J."/>
            <person name="Wen P."/>
            <person name="Zhang F."/>
            <person name="Li H."/>
            <person name="Zeng Y."/>
            <person name="Xiong Z."/>
            <person name="Liu S."/>
            <person name="Zhou L."/>
            <person name="Huang Z."/>
            <person name="An N."/>
            <person name="Wang J."/>
            <person name="Zheng Q."/>
            <person name="Xiong Y."/>
            <person name="Wang G."/>
            <person name="Wang B."/>
            <person name="Wang J."/>
            <person name="Fan Y."/>
            <person name="da Fonseca R.R."/>
            <person name="Alfaro-Nunez A."/>
            <person name="Schubert M."/>
            <person name="Orlando L."/>
            <person name="Mourier T."/>
            <person name="Howard J.T."/>
            <person name="Ganapathy G."/>
            <person name="Pfenning A."/>
            <person name="Whitney O."/>
            <person name="Rivas M.V."/>
            <person name="Hara E."/>
            <person name="Smith J."/>
            <person name="Farre M."/>
            <person name="Narayan J."/>
            <person name="Slavov G."/>
            <person name="Romanov M.N."/>
            <person name="Borges R."/>
            <person name="Machado J.P."/>
            <person name="Khan I."/>
            <person name="Springer M.S."/>
            <person name="Gatesy J."/>
            <person name="Hoffmann F.G."/>
            <person name="Opazo J.C."/>
            <person name="Hastad O."/>
            <person name="Sawyer R.H."/>
            <person name="Kim H."/>
            <person name="Kim K.W."/>
            <person name="Kim H.J."/>
            <person name="Cho S."/>
            <person name="Li N."/>
            <person name="Huang Y."/>
            <person name="Bruford M.W."/>
            <person name="Zhan X."/>
            <person name="Dixon A."/>
            <person name="Bertelsen M.F."/>
            <person name="Derryberry E."/>
            <person name="Warren W."/>
            <person name="Wilson R.K."/>
            <person name="Li S."/>
            <person name="Ray D.A."/>
            <person name="Green R.E."/>
            <person name="O'Brien S.J."/>
            <person name="Griffin D."/>
            <person name="Johnson W.E."/>
            <person name="Haussler D."/>
            <person name="Ryder O.A."/>
            <person name="Willerslev E."/>
            <person name="Graves G.R."/>
            <person name="Alstrom P."/>
            <person name="Fjeldsa J."/>
            <person name="Mindell D.P."/>
            <person name="Edwards S.V."/>
            <person name="Braun E.L."/>
            <person name="Rahbek C."/>
            <person name="Burt D.W."/>
            <person name="Houde P."/>
            <person name="Zhang Y."/>
            <person name="Yang H."/>
            <person name="Wang J."/>
            <person name="Jarvis E.D."/>
            <person name="Gilbert M.T."/>
            <person name="Wang J."/>
        </authorList>
    </citation>
    <scope>NUCLEOTIDE SEQUENCE [LARGE SCALE GENOMIC DNA]</scope>
</reference>
<feature type="region of interest" description="Disordered" evidence="1">
    <location>
        <begin position="522"/>
        <end position="542"/>
    </location>
</feature>
<sequence>TLEQLQFNRNVPAVPENLALRFSNPRPITIEKLKASNDRRDLPGSGDPSIRSSGMFSVISEERLKLAIQLAKRDIKRRHLEEQVKQQVFGEAVNKPLLAQKPQQQKTEVFESPENKNALKSQTHLKYQQKLSQPSKVETTTSGAKVYLYTPKEGKLIPAVLDSSPTHGTGPDPKPNVNKKEDKNTQEVRRLQKELRSYVQKIEELTKKGREREILDPDEEERVCLRRQKQAARSARMLYVLQQQVKEIQDDLEKLSPHKVKHTKKSRAVSRLAAAHRGAVRALQAFASQFTDQTEQQIPTHYKELGSLIRQLSLCSAKLEVDSSISDIIIDILLQVEDLDSLLGKKQTPKKVKKCISASQGKSPRNTETFPARKQLTSPKGENKSRILKGQRGQEHRKPPAARSLLTGLYFELLNTFLLVQKVNSCAHILHNKFREEDDPPTRERSAALQGSIDALVRARAVKKDPTLESGPFKKKGMLLPAKSQGILKSLKSTRVQPPGKRARFQETTIAFQLKQNKRLVKESRAPRVPPNPASPPASPKRYVHSRVEPVFTLRSWGNAAVSVVVNGMDLACLSEREGKWHRTACYRMVLAWLEAATSRRVKDLTDLSRGEVKKIHKLRSQSASPTQYTDKVEKAVWEHLEPRLDGTQTNLSLEANCHLKDSLFINHLLTHAAEKQAAANADILSEKLLDDLLEDTAQELWSMEQHERLQTEALPMADMHSLESMLQRMEEIERYQEAVRRRFTKIVYSDSEFWAQEDKVEQQIASIAKRPTSPHPIQITKLIGCTETEMGIVCEKLFDGNDSDEKKEAEEKLQTGNDILQPLTWNSLHKERCVSLSVPKHMLQSILDYNSRYQHHLKLISHEAIGTFNPWQIAESLAEQLTEEALCDVAAELQDVCEDYAEAVFTSEFLQPAQ</sequence>
<feature type="non-terminal residue" evidence="2">
    <location>
        <position position="915"/>
    </location>
</feature>
<dbReference type="GO" id="GO:0007099">
    <property type="term" value="P:centriole replication"/>
    <property type="evidence" value="ECO:0007669"/>
    <property type="project" value="InterPro"/>
</dbReference>
<dbReference type="GO" id="GO:0034451">
    <property type="term" value="C:centriolar satellite"/>
    <property type="evidence" value="ECO:0007669"/>
    <property type="project" value="TreeGrafter"/>
</dbReference>
<feature type="compositionally biased region" description="Polar residues" evidence="1">
    <location>
        <begin position="118"/>
        <end position="140"/>
    </location>
</feature>
<feature type="region of interest" description="Disordered" evidence="1">
    <location>
        <begin position="159"/>
        <end position="185"/>
    </location>
</feature>
<organism evidence="2 3">
    <name type="scientific">Charadrius vociferus</name>
    <name type="common">Killdeer</name>
    <name type="synonym">Aegialitis vocifera</name>
    <dbReference type="NCBI Taxonomy" id="50402"/>
    <lineage>
        <taxon>Eukaryota</taxon>
        <taxon>Metazoa</taxon>
        <taxon>Chordata</taxon>
        <taxon>Craniata</taxon>
        <taxon>Vertebrata</taxon>
        <taxon>Euteleostomi</taxon>
        <taxon>Archelosauria</taxon>
        <taxon>Archosauria</taxon>
        <taxon>Dinosauria</taxon>
        <taxon>Saurischia</taxon>
        <taxon>Theropoda</taxon>
        <taxon>Coelurosauria</taxon>
        <taxon>Aves</taxon>
        <taxon>Neognathae</taxon>
        <taxon>Neoaves</taxon>
        <taxon>Charadriiformes</taxon>
        <taxon>Charadriidae</taxon>
        <taxon>Charadrius</taxon>
    </lineage>
</organism>
<keyword evidence="3" id="KW-1185">Reference proteome</keyword>
<dbReference type="PANTHER" id="PTHR15732:SF4">
    <property type="entry name" value="PROTEIN MOONRAKER"/>
    <property type="match status" value="1"/>
</dbReference>
<feature type="region of interest" description="Disordered" evidence="1">
    <location>
        <begin position="355"/>
        <end position="400"/>
    </location>
</feature>
<dbReference type="GO" id="GO:0071539">
    <property type="term" value="P:protein localization to centrosome"/>
    <property type="evidence" value="ECO:0007669"/>
    <property type="project" value="TreeGrafter"/>
</dbReference>
<dbReference type="Proteomes" id="UP000053858">
    <property type="component" value="Unassembled WGS sequence"/>
</dbReference>
<gene>
    <name evidence="2" type="ORF">N301_08101</name>
</gene>
<dbReference type="PANTHER" id="PTHR15732">
    <property type="entry name" value="PROTEIN MOONRAKER"/>
    <property type="match status" value="1"/>
</dbReference>
<dbReference type="Pfam" id="PF15718">
    <property type="entry name" value="MNR"/>
    <property type="match status" value="1"/>
</dbReference>
<proteinExistence type="predicted"/>
<feature type="compositionally biased region" description="Pro residues" evidence="1">
    <location>
        <begin position="528"/>
        <end position="539"/>
    </location>
</feature>
<feature type="region of interest" description="Disordered" evidence="1">
    <location>
        <begin position="99"/>
        <end position="140"/>
    </location>
</feature>